<evidence type="ECO:0000259" key="2">
    <source>
        <dbReference type="Pfam" id="PF07007"/>
    </source>
</evidence>
<keyword evidence="1" id="KW-0732">Signal</keyword>
<keyword evidence="4" id="KW-1185">Reference proteome</keyword>
<feature type="signal peptide" evidence="1">
    <location>
        <begin position="1"/>
        <end position="20"/>
    </location>
</feature>
<dbReference type="RefSeq" id="WP_072855598.1">
    <property type="nucleotide sequence ID" value="NZ_FQUE01000001.1"/>
</dbReference>
<feature type="domain" description="Lysozyme inhibitor LprI-like N-terminal" evidence="2">
    <location>
        <begin position="53"/>
        <end position="157"/>
    </location>
</feature>
<accession>A0A1M4TVS0</accession>
<protein>
    <submittedName>
        <fullName evidence="3">Uncharacterized conserved protein YecT, DUF1311 family</fullName>
    </submittedName>
</protein>
<organism evidence="3 4">
    <name type="scientific">Loktanella atrilutea</name>
    <dbReference type="NCBI Taxonomy" id="366533"/>
    <lineage>
        <taxon>Bacteria</taxon>
        <taxon>Pseudomonadati</taxon>
        <taxon>Pseudomonadota</taxon>
        <taxon>Alphaproteobacteria</taxon>
        <taxon>Rhodobacterales</taxon>
        <taxon>Roseobacteraceae</taxon>
        <taxon>Loktanella</taxon>
    </lineage>
</organism>
<dbReference type="AlphaFoldDB" id="A0A1M4TVS0"/>
<proteinExistence type="predicted"/>
<evidence type="ECO:0000256" key="1">
    <source>
        <dbReference type="SAM" id="SignalP"/>
    </source>
</evidence>
<evidence type="ECO:0000313" key="4">
    <source>
        <dbReference type="Proteomes" id="UP000183987"/>
    </source>
</evidence>
<dbReference type="STRING" id="366533.SAMN05444339_101504"/>
<feature type="chain" id="PRO_5009907628" evidence="1">
    <location>
        <begin position="21"/>
        <end position="168"/>
    </location>
</feature>
<sequence>MKIVVQAIVAAGFFAGPAAAQDLVYADDATQTCLADAAPGDRAACAGDSAAACMRDTPGGDSTVGMGGCLDRERQFWDDALNAAYGDLMALYKTRDAEAAAGGWNAPEQVPALKAMQRAWIAYRDARCDFERAKWGGGTGGGPATLQCLMAVTAEQTVLLQDGMDGLQ</sequence>
<dbReference type="OrthoDB" id="7340239at2"/>
<gene>
    <name evidence="3" type="ORF">SAMN05444339_101504</name>
</gene>
<dbReference type="Pfam" id="PF07007">
    <property type="entry name" value="LprI"/>
    <property type="match status" value="1"/>
</dbReference>
<dbReference type="Proteomes" id="UP000183987">
    <property type="component" value="Unassembled WGS sequence"/>
</dbReference>
<reference evidence="4" key="1">
    <citation type="submission" date="2016-11" db="EMBL/GenBank/DDBJ databases">
        <authorList>
            <person name="Varghese N."/>
            <person name="Submissions S."/>
        </authorList>
    </citation>
    <scope>NUCLEOTIDE SEQUENCE [LARGE SCALE GENOMIC DNA]</scope>
    <source>
        <strain evidence="4">DSM 29326</strain>
    </source>
</reference>
<dbReference type="InterPro" id="IPR009739">
    <property type="entry name" value="LprI-like_N"/>
</dbReference>
<name>A0A1M4TVS0_LOKAT</name>
<dbReference type="EMBL" id="FQUE01000001">
    <property type="protein sequence ID" value="SHE48558.1"/>
    <property type="molecule type" value="Genomic_DNA"/>
</dbReference>
<evidence type="ECO:0000313" key="3">
    <source>
        <dbReference type="EMBL" id="SHE48558.1"/>
    </source>
</evidence>
<dbReference type="Gene3D" id="1.20.1270.180">
    <property type="match status" value="1"/>
</dbReference>